<reference evidence="3" key="1">
    <citation type="submission" date="2018-09" db="EMBL/GenBank/DDBJ databases">
        <title>whole genome sequence of T. equiperdum IVM-t1 strain.</title>
        <authorList>
            <person name="Suganuma K."/>
        </authorList>
    </citation>
    <scope>NUCLEOTIDE SEQUENCE [LARGE SCALE GENOMIC DNA]</scope>
    <source>
        <strain evidence="3">IVM-t1</strain>
    </source>
</reference>
<dbReference type="Pfam" id="PF03031">
    <property type="entry name" value="NIF"/>
    <property type="match status" value="1"/>
</dbReference>
<dbReference type="InterPro" id="IPR050365">
    <property type="entry name" value="TIM50"/>
</dbReference>
<dbReference type="InterPro" id="IPR023214">
    <property type="entry name" value="HAD_sf"/>
</dbReference>
<feature type="region of interest" description="Disordered" evidence="1">
    <location>
        <begin position="1"/>
        <end position="37"/>
    </location>
</feature>
<dbReference type="PROSITE" id="PS50969">
    <property type="entry name" value="FCP1"/>
    <property type="match status" value="1"/>
</dbReference>
<feature type="domain" description="FCP1 homology" evidence="2">
    <location>
        <begin position="418"/>
        <end position="642"/>
    </location>
</feature>
<dbReference type="InterPro" id="IPR036412">
    <property type="entry name" value="HAD-like_sf"/>
</dbReference>
<feature type="region of interest" description="Disordered" evidence="1">
    <location>
        <begin position="218"/>
        <end position="297"/>
    </location>
</feature>
<dbReference type="AlphaFoldDB" id="A0A3L6KYT9"/>
<organism evidence="3">
    <name type="scientific">Trypanosoma brucei equiperdum</name>
    <dbReference type="NCBI Taxonomy" id="630700"/>
    <lineage>
        <taxon>Eukaryota</taxon>
        <taxon>Discoba</taxon>
        <taxon>Euglenozoa</taxon>
        <taxon>Kinetoplastea</taxon>
        <taxon>Metakinetoplastina</taxon>
        <taxon>Trypanosomatida</taxon>
        <taxon>Trypanosomatidae</taxon>
        <taxon>Trypanosoma</taxon>
    </lineage>
</organism>
<evidence type="ECO:0000313" key="3">
    <source>
        <dbReference type="EMBL" id="RHW69235.1"/>
    </source>
</evidence>
<feature type="compositionally biased region" description="Polar residues" evidence="1">
    <location>
        <begin position="245"/>
        <end position="274"/>
    </location>
</feature>
<dbReference type="CDD" id="cd07521">
    <property type="entry name" value="HAD_FCP1-like"/>
    <property type="match status" value="1"/>
</dbReference>
<dbReference type="Gene3D" id="3.40.50.1000">
    <property type="entry name" value="HAD superfamily/HAD-like"/>
    <property type="match status" value="1"/>
</dbReference>
<evidence type="ECO:0000259" key="2">
    <source>
        <dbReference type="PROSITE" id="PS50969"/>
    </source>
</evidence>
<evidence type="ECO:0000256" key="1">
    <source>
        <dbReference type="SAM" id="MobiDB-lite"/>
    </source>
</evidence>
<dbReference type="SUPFAM" id="SSF56784">
    <property type="entry name" value="HAD-like"/>
    <property type="match status" value="1"/>
</dbReference>
<dbReference type="PANTHER" id="PTHR12210">
    <property type="entry name" value="DULLARD PROTEIN PHOSPHATASE"/>
    <property type="match status" value="1"/>
</dbReference>
<dbReference type="EMBL" id="QSBY01000010">
    <property type="protein sequence ID" value="RHW69235.1"/>
    <property type="molecule type" value="Genomic_DNA"/>
</dbReference>
<name>A0A3L6KYT9_9TRYP</name>
<sequence length="677" mass="74517">MRRSGFVAPPDNPQYGKMETRDYEEWGSPHDSSVRAHQQSPLRLARAYSVPYPGLSTTWGMGGTSGISTTSCGKVKHNVHHQKYRHSPYGTSFNIFSALPSTLVPAVAGRRSGIHPSVDKQDVAARAVGNIPPHRAYRSASVGCFEELSKPDTPTDTPSQSSPALTSCWLSPWSRFGGRDGQLDVECGTVYPSTQNSSPVSCGGAVAAFGGMTSVLTRKSSRQPTQVLHPSPKKELDQLIPDGLTPSSNESDTNSAPSSQSRHTKNQTTFSGSAKNHDRPSGHGGLSDCWSTIQPPNITDSGEGEIYVLETTQPVASSVAPPDRPVGQLLRDLLSYLEVDRGFTTSRCVGAEEPHCSHRRQEHMEDCAPQRCASASPELHVPDVQAAPHHSGYFSPVRQGSVDRGKVTQYLLPEQRSEHVGRTTCCLDLDDTLVHTFERRPSWWNPAENSFHLEIELNIPTSADQVGTYAAASAGCGSEGYEPDKACASTPSQPSSPQLVNRKAQLSPMCSARSRLQQRLYVCIRPFAKELLEYCFETFEVVFFTTGTEEYATSIFDHLDPHHKAHRLYRHHCTAVGDTYKKDLSLLGRPLDRVILLDDRGPEVSFQPNNVLFCDPFIIEEMDDALQRTQGDDVLSSFLKLLRTLATLPPYLMLQAMRDYQDAVARVWEEDVPSPPE</sequence>
<comment type="caution">
    <text evidence="3">The sequence shown here is derived from an EMBL/GenBank/DDBJ whole genome shotgun (WGS) entry which is preliminary data.</text>
</comment>
<dbReference type="InterPro" id="IPR004274">
    <property type="entry name" value="FCP1_dom"/>
</dbReference>
<feature type="compositionally biased region" description="Polar residues" evidence="1">
    <location>
        <begin position="218"/>
        <end position="228"/>
    </location>
</feature>
<protein>
    <submittedName>
        <fullName evidence="3">TFIIF-stimulated CTD phosphatase</fullName>
    </submittedName>
</protein>
<proteinExistence type="predicted"/>
<gene>
    <name evidence="3" type="ORF">DPX39_100149900</name>
</gene>
<accession>A0A3L6KYT9</accession>
<feature type="compositionally biased region" description="Basic and acidic residues" evidence="1">
    <location>
        <begin position="18"/>
        <end position="34"/>
    </location>
</feature>
<dbReference type="Proteomes" id="UP000266743">
    <property type="component" value="Chromosome 10"/>
</dbReference>
<dbReference type="SMART" id="SM00577">
    <property type="entry name" value="CPDc"/>
    <property type="match status" value="1"/>
</dbReference>